<evidence type="ECO:0000256" key="3">
    <source>
        <dbReference type="ARBA" id="ARBA00001956"/>
    </source>
</evidence>
<evidence type="ECO:0000259" key="20">
    <source>
        <dbReference type="PROSITE" id="PS50970"/>
    </source>
</evidence>
<keyword evidence="16" id="KW-0170">Cobalt</keyword>
<dbReference type="InterPro" id="IPR050554">
    <property type="entry name" value="Met_Synthase/Corrinoid"/>
</dbReference>
<dbReference type="Gene3D" id="3.20.20.330">
    <property type="entry name" value="Homocysteine-binding-like domain"/>
    <property type="match status" value="1"/>
</dbReference>
<keyword evidence="12" id="KW-0949">S-adenosyl-L-methionine</keyword>
<comment type="catalytic activity">
    <reaction evidence="1">
        <text>(6S)-5-methyl-5,6,7,8-tetrahydrofolate + L-homocysteine = (6S)-5,6,7,8-tetrahydrofolate + L-methionine</text>
        <dbReference type="Rhea" id="RHEA:11172"/>
        <dbReference type="ChEBI" id="CHEBI:18608"/>
        <dbReference type="ChEBI" id="CHEBI:57453"/>
        <dbReference type="ChEBI" id="CHEBI:57844"/>
        <dbReference type="ChEBI" id="CHEBI:58199"/>
        <dbReference type="EC" id="2.1.1.13"/>
    </reaction>
</comment>
<evidence type="ECO:0000259" key="21">
    <source>
        <dbReference type="PROSITE" id="PS50972"/>
    </source>
</evidence>
<dbReference type="GO" id="GO:0046653">
    <property type="term" value="P:tetrahydrofolate metabolic process"/>
    <property type="evidence" value="ECO:0007669"/>
    <property type="project" value="TreeGrafter"/>
</dbReference>
<dbReference type="PROSITE" id="PS50970">
    <property type="entry name" value="HCY"/>
    <property type="match status" value="1"/>
</dbReference>
<feature type="binding site" evidence="19">
    <location>
        <position position="312"/>
    </location>
    <ligand>
        <name>Zn(2+)</name>
        <dbReference type="ChEBI" id="CHEBI:29105"/>
    </ligand>
</feature>
<evidence type="ECO:0000256" key="19">
    <source>
        <dbReference type="PROSITE-ProRule" id="PRU00333"/>
    </source>
</evidence>
<dbReference type="FunFam" id="3.20.20.330:FF:000001">
    <property type="entry name" value="Methionine synthase"/>
    <property type="match status" value="1"/>
</dbReference>
<keyword evidence="9" id="KW-0028">Amino-acid biosynthesis</keyword>
<dbReference type="PANTHER" id="PTHR45833:SF1">
    <property type="entry name" value="METHIONINE SYNTHASE"/>
    <property type="match status" value="1"/>
</dbReference>
<evidence type="ECO:0000256" key="16">
    <source>
        <dbReference type="ARBA" id="ARBA00023285"/>
    </source>
</evidence>
<evidence type="ECO:0000256" key="1">
    <source>
        <dbReference type="ARBA" id="ARBA00001700"/>
    </source>
</evidence>
<dbReference type="Gene3D" id="3.20.20.20">
    <property type="entry name" value="Dihydropteroate synthase-like"/>
    <property type="match status" value="1"/>
</dbReference>
<dbReference type="SUPFAM" id="SSF82282">
    <property type="entry name" value="Homocysteine S-methyltransferase"/>
    <property type="match status" value="1"/>
</dbReference>
<feature type="domain" description="Hcy-binding" evidence="20">
    <location>
        <begin position="5"/>
        <end position="326"/>
    </location>
</feature>
<dbReference type="Pfam" id="PF02574">
    <property type="entry name" value="S-methyl_trans"/>
    <property type="match status" value="1"/>
</dbReference>
<dbReference type="PANTHER" id="PTHR45833">
    <property type="entry name" value="METHIONINE SYNTHASE"/>
    <property type="match status" value="1"/>
</dbReference>
<evidence type="ECO:0000256" key="11">
    <source>
        <dbReference type="ARBA" id="ARBA00022679"/>
    </source>
</evidence>
<evidence type="ECO:0000313" key="23">
    <source>
        <dbReference type="Proteomes" id="UP000524246"/>
    </source>
</evidence>
<dbReference type="PROSITE" id="PS50972">
    <property type="entry name" value="PTERIN_BINDING"/>
    <property type="match status" value="1"/>
</dbReference>
<keyword evidence="15" id="KW-0486">Methionine biosynthesis</keyword>
<dbReference type="EC" id="2.1.1.13" evidence="6"/>
<protein>
    <recommendedName>
        <fullName evidence="7">Methionine synthase</fullName>
        <ecNumber evidence="6">2.1.1.13</ecNumber>
    </recommendedName>
    <alternativeName>
        <fullName evidence="18">5-methyltetrahydrofolate--homocysteine methyltransferase</fullName>
    </alternativeName>
</protein>
<feature type="binding site" evidence="19">
    <location>
        <position position="311"/>
    </location>
    <ligand>
        <name>Zn(2+)</name>
        <dbReference type="ChEBI" id="CHEBI:29105"/>
    </ligand>
</feature>
<dbReference type="Proteomes" id="UP000524246">
    <property type="component" value="Unassembled WGS sequence"/>
</dbReference>
<comment type="similarity">
    <text evidence="5">Belongs to the vitamin-B12 dependent methionine synthase family.</text>
</comment>
<feature type="domain" description="Pterin-binding" evidence="21">
    <location>
        <begin position="357"/>
        <end position="434"/>
    </location>
</feature>
<dbReference type="GO" id="GO:0008705">
    <property type="term" value="F:methionine synthase activity"/>
    <property type="evidence" value="ECO:0007669"/>
    <property type="project" value="UniProtKB-EC"/>
</dbReference>
<evidence type="ECO:0000256" key="17">
    <source>
        <dbReference type="ARBA" id="ARBA00025552"/>
    </source>
</evidence>
<dbReference type="InterPro" id="IPR003726">
    <property type="entry name" value="HCY_dom"/>
</dbReference>
<dbReference type="GO" id="GO:0032259">
    <property type="term" value="P:methylation"/>
    <property type="evidence" value="ECO:0007669"/>
    <property type="project" value="UniProtKB-KW"/>
</dbReference>
<comment type="caution">
    <text evidence="22">The sequence shown here is derived from an EMBL/GenBank/DDBJ whole genome shotgun (WGS) entry which is preliminary data.</text>
</comment>
<dbReference type="GO" id="GO:0046872">
    <property type="term" value="F:metal ion binding"/>
    <property type="evidence" value="ECO:0007669"/>
    <property type="project" value="UniProtKB-KW"/>
</dbReference>
<evidence type="ECO:0000313" key="22">
    <source>
        <dbReference type="EMBL" id="NMC62510.1"/>
    </source>
</evidence>
<keyword evidence="11 19" id="KW-0808">Transferase</keyword>
<dbReference type="AlphaFoldDB" id="A0A7X9FQM3"/>
<keyword evidence="14 19" id="KW-0862">Zinc</keyword>
<evidence type="ECO:0000256" key="15">
    <source>
        <dbReference type="ARBA" id="ARBA00023167"/>
    </source>
</evidence>
<dbReference type="GO" id="GO:0050667">
    <property type="term" value="P:homocysteine metabolic process"/>
    <property type="evidence" value="ECO:0007669"/>
    <property type="project" value="TreeGrafter"/>
</dbReference>
<organism evidence="22 23">
    <name type="scientific">SAR324 cluster bacterium</name>
    <dbReference type="NCBI Taxonomy" id="2024889"/>
    <lineage>
        <taxon>Bacteria</taxon>
        <taxon>Deltaproteobacteria</taxon>
        <taxon>SAR324 cluster</taxon>
    </lineage>
</organism>
<feature type="binding site" evidence="19">
    <location>
        <position position="248"/>
    </location>
    <ligand>
        <name>Zn(2+)</name>
        <dbReference type="ChEBI" id="CHEBI:29105"/>
    </ligand>
</feature>
<accession>A0A7X9FQM3</accession>
<dbReference type="EMBL" id="JAAZON010000209">
    <property type="protein sequence ID" value="NMC62510.1"/>
    <property type="molecule type" value="Genomic_DNA"/>
</dbReference>
<feature type="non-terminal residue" evidence="22">
    <location>
        <position position="434"/>
    </location>
</feature>
<keyword evidence="13 19" id="KW-0479">Metal-binding</keyword>
<evidence type="ECO:0000256" key="6">
    <source>
        <dbReference type="ARBA" id="ARBA00012032"/>
    </source>
</evidence>
<dbReference type="InterPro" id="IPR011005">
    <property type="entry name" value="Dihydropteroate_synth-like_sf"/>
</dbReference>
<evidence type="ECO:0000256" key="5">
    <source>
        <dbReference type="ARBA" id="ARBA00010398"/>
    </source>
</evidence>
<comment type="pathway">
    <text evidence="4">Amino-acid biosynthesis; L-methionine biosynthesis via de novo pathway; L-methionine from L-homocysteine (MetH route): step 1/1.</text>
</comment>
<dbReference type="UniPathway" id="UPA00051">
    <property type="reaction ID" value="UER00081"/>
</dbReference>
<evidence type="ECO:0000256" key="14">
    <source>
        <dbReference type="ARBA" id="ARBA00022833"/>
    </source>
</evidence>
<keyword evidence="8 19" id="KW-0489">Methyltransferase</keyword>
<name>A0A7X9FQM3_9DELT</name>
<comment type="cofactor">
    <cofactor evidence="2 19">
        <name>Zn(2+)</name>
        <dbReference type="ChEBI" id="CHEBI:29105"/>
    </cofactor>
</comment>
<dbReference type="Pfam" id="PF00809">
    <property type="entry name" value="Pterin_bind"/>
    <property type="match status" value="1"/>
</dbReference>
<dbReference type="InterPro" id="IPR000489">
    <property type="entry name" value="Pterin-binding_dom"/>
</dbReference>
<reference evidence="22 23" key="1">
    <citation type="journal article" date="2020" name="Biotechnol. Biofuels">
        <title>New insights from the biogas microbiome by comprehensive genome-resolved metagenomics of nearly 1600 species originating from multiple anaerobic digesters.</title>
        <authorList>
            <person name="Campanaro S."/>
            <person name="Treu L."/>
            <person name="Rodriguez-R L.M."/>
            <person name="Kovalovszki A."/>
            <person name="Ziels R.M."/>
            <person name="Maus I."/>
            <person name="Zhu X."/>
            <person name="Kougias P.G."/>
            <person name="Basile A."/>
            <person name="Luo G."/>
            <person name="Schluter A."/>
            <person name="Konstantinidis K.T."/>
            <person name="Angelidaki I."/>
        </authorList>
    </citation>
    <scope>NUCLEOTIDE SEQUENCE [LARGE SCALE GENOMIC DNA]</scope>
    <source>
        <strain evidence="22">AS27yjCOA_65</strain>
    </source>
</reference>
<dbReference type="GO" id="GO:0005829">
    <property type="term" value="C:cytosol"/>
    <property type="evidence" value="ECO:0007669"/>
    <property type="project" value="TreeGrafter"/>
</dbReference>
<dbReference type="GO" id="GO:0031419">
    <property type="term" value="F:cobalamin binding"/>
    <property type="evidence" value="ECO:0007669"/>
    <property type="project" value="UniProtKB-KW"/>
</dbReference>
<evidence type="ECO:0000256" key="18">
    <source>
        <dbReference type="ARBA" id="ARBA00031040"/>
    </source>
</evidence>
<proteinExistence type="inferred from homology"/>
<evidence type="ECO:0000256" key="13">
    <source>
        <dbReference type="ARBA" id="ARBA00022723"/>
    </source>
</evidence>
<gene>
    <name evidence="22" type="ORF">GYA55_05010</name>
</gene>
<evidence type="ECO:0000256" key="10">
    <source>
        <dbReference type="ARBA" id="ARBA00022628"/>
    </source>
</evidence>
<evidence type="ECO:0000256" key="9">
    <source>
        <dbReference type="ARBA" id="ARBA00022605"/>
    </source>
</evidence>
<sequence length="434" mass="47746">MKDIFSALKNLLEHRILLLDGAMGTMVQALGLDEDSYRGKRFKNHKKDLKGNHDILSISYPEVIERIHRDYLNAGADIIETNTLNAQAISQSDYDVSDYAYELNLSAAKLARKAADEFNLRTPDKPRFVAGAIGPTNRTASIPPDVNDPSFRNISFDELSTAYEEQIRGLIDGGVDLLLIETVFDTLNAKAAIFAVNRVLETKNNIVPLMISGTITDLSGRTLSGQTPEAFWNSISHAKNLISVGFNCALGARQLKPFLQELSRVAPVFLSAYPNAGLPNEFGGYDEDPEVFSEQIKDFAENGLLNIVGGCCGTTPDHIRKIASWLDAYSPRKVPARKPGLHLSGLEPFTISALSNFVNIGERTNVSGSKKFAKLIMEEKFEEALNVAREQVDNGAQIIDINFDEGLLDSEKVMGKFLNLIASEPDIARVPIMI</sequence>
<evidence type="ECO:0000256" key="4">
    <source>
        <dbReference type="ARBA" id="ARBA00005178"/>
    </source>
</evidence>
<evidence type="ECO:0000256" key="7">
    <source>
        <dbReference type="ARBA" id="ARBA00013998"/>
    </source>
</evidence>
<dbReference type="InterPro" id="IPR036589">
    <property type="entry name" value="HCY_dom_sf"/>
</dbReference>
<comment type="cofactor">
    <cofactor evidence="3">
        <name>methylcob(III)alamin</name>
        <dbReference type="ChEBI" id="CHEBI:28115"/>
    </cofactor>
</comment>
<keyword evidence="10" id="KW-0846">Cobalamin</keyword>
<evidence type="ECO:0000256" key="8">
    <source>
        <dbReference type="ARBA" id="ARBA00022603"/>
    </source>
</evidence>
<evidence type="ECO:0000256" key="2">
    <source>
        <dbReference type="ARBA" id="ARBA00001947"/>
    </source>
</evidence>
<comment type="function">
    <text evidence="17">Catalyzes the transfer of a methyl group from methyl-cobalamin to homocysteine, yielding enzyme-bound cob(I)alamin and methionine. Subsequently, remethylates the cofactor using methyltetrahydrofolate.</text>
</comment>
<evidence type="ECO:0000256" key="12">
    <source>
        <dbReference type="ARBA" id="ARBA00022691"/>
    </source>
</evidence>